<keyword evidence="3" id="KW-0418">Kinase</keyword>
<dbReference type="Pfam" id="PF25346">
    <property type="entry name" value="PH_MRCK"/>
    <property type="match status" value="1"/>
</dbReference>
<comment type="caution">
    <text evidence="5">The sequence shown here is derived from an EMBL/GenBank/DDBJ whole genome shotgun (WGS) entry which is preliminary data.</text>
</comment>
<dbReference type="InterPro" id="IPR057529">
    <property type="entry name" value="MRCK/ROCK_PH"/>
</dbReference>
<evidence type="ECO:0000256" key="2">
    <source>
        <dbReference type="ARBA" id="ARBA00022553"/>
    </source>
</evidence>
<accession>A0A5E4D6B9</accession>
<keyword evidence="2" id="KW-0597">Phosphoprotein</keyword>
<protein>
    <recommendedName>
        <fullName evidence="4">CNH domain-containing protein</fullName>
    </recommendedName>
</protein>
<organism evidence="5 6">
    <name type="scientific">Marmota monax</name>
    <name type="common">Woodchuck</name>
    <dbReference type="NCBI Taxonomy" id="9995"/>
    <lineage>
        <taxon>Eukaryota</taxon>
        <taxon>Metazoa</taxon>
        <taxon>Chordata</taxon>
        <taxon>Craniata</taxon>
        <taxon>Vertebrata</taxon>
        <taxon>Euteleostomi</taxon>
        <taxon>Mammalia</taxon>
        <taxon>Eutheria</taxon>
        <taxon>Euarchontoglires</taxon>
        <taxon>Glires</taxon>
        <taxon>Rodentia</taxon>
        <taxon>Sciuromorpha</taxon>
        <taxon>Sciuridae</taxon>
        <taxon>Xerinae</taxon>
        <taxon>Marmotini</taxon>
        <taxon>Marmota</taxon>
    </lineage>
</organism>
<dbReference type="GO" id="GO:0004674">
    <property type="term" value="F:protein serine/threonine kinase activity"/>
    <property type="evidence" value="ECO:0007669"/>
    <property type="project" value="UniProtKB-KW"/>
</dbReference>
<dbReference type="GO" id="GO:0005737">
    <property type="term" value="C:cytoplasm"/>
    <property type="evidence" value="ECO:0007669"/>
    <property type="project" value="TreeGrafter"/>
</dbReference>
<dbReference type="GO" id="GO:0042641">
    <property type="term" value="C:actomyosin"/>
    <property type="evidence" value="ECO:0007669"/>
    <property type="project" value="TreeGrafter"/>
</dbReference>
<dbReference type="SUPFAM" id="SSF50729">
    <property type="entry name" value="PH domain-like"/>
    <property type="match status" value="1"/>
</dbReference>
<feature type="non-terminal residue" evidence="5">
    <location>
        <position position="1"/>
    </location>
</feature>
<keyword evidence="6" id="KW-1185">Reference proteome</keyword>
<dbReference type="SUPFAM" id="SSF57889">
    <property type="entry name" value="Cysteine-rich domain"/>
    <property type="match status" value="1"/>
</dbReference>
<dbReference type="Pfam" id="PF00780">
    <property type="entry name" value="CNH"/>
    <property type="match status" value="1"/>
</dbReference>
<dbReference type="PANTHER" id="PTHR22988:SF31">
    <property type="entry name" value="SERINE_THREONINE-PROTEIN KINASE MRCK ALPHA"/>
    <property type="match status" value="1"/>
</dbReference>
<reference evidence="5" key="1">
    <citation type="submission" date="2019-04" db="EMBL/GenBank/DDBJ databases">
        <authorList>
            <person name="Alioto T."/>
            <person name="Alioto T."/>
        </authorList>
    </citation>
    <scope>NUCLEOTIDE SEQUENCE [LARGE SCALE GENOMIC DNA]</scope>
</reference>
<keyword evidence="3" id="KW-0808">Transferase</keyword>
<feature type="domain" description="CNH" evidence="4">
    <location>
        <begin position="163"/>
        <end position="410"/>
    </location>
</feature>
<sequence>SKTHQFFLTSFTAPTKCHQCTSLMVGLIRQGCACDVFDVSIWIILVFKKNNKQKIPKKTGIRKGWQRALAIVCDFKLFFYDINEDRDSKPNAVVSQVIDMRDGAFSVGSVWPSDFTAARREEMPRIFKVTASQLSAPSNKYSIPILADSENEKSEWVEVLSELHRILKKNHFRDRSGYVLKEAYDSSLPLIKTTQAAAIIEILRVGDLKKVHQIELIPHGQIVAVISGRSHHVQLFPMSALDGRKMSVHKLVETKGCQAMTSGTVCQGARTCLCVARKSQVLCFELFQGKKISHRQFKEVQVPANVQWMAIFGEQLCVGFQLGFLRYPLRREGIPHRMLHAHDPTLAFIARHPEDALCAVEISSIEYLLCFKSIGVYIDSRGLRSRPVELMWPATPSYCRKATLQRSLIF</sequence>
<evidence type="ECO:0000256" key="1">
    <source>
        <dbReference type="ARBA" id="ARBA00022527"/>
    </source>
</evidence>
<evidence type="ECO:0000313" key="5">
    <source>
        <dbReference type="EMBL" id="VTJ89546.1"/>
    </source>
</evidence>
<keyword evidence="1" id="KW-0723">Serine/threonine-protein kinase</keyword>
<dbReference type="InterPro" id="IPR011993">
    <property type="entry name" value="PH-like_dom_sf"/>
</dbReference>
<evidence type="ECO:0000256" key="3">
    <source>
        <dbReference type="ARBA" id="ARBA00022777"/>
    </source>
</evidence>
<dbReference type="InterPro" id="IPR046349">
    <property type="entry name" value="C1-like_sf"/>
</dbReference>
<dbReference type="GO" id="GO:0031032">
    <property type="term" value="P:actomyosin structure organization"/>
    <property type="evidence" value="ECO:0007669"/>
    <property type="project" value="TreeGrafter"/>
</dbReference>
<dbReference type="Proteomes" id="UP000335636">
    <property type="component" value="Unassembled WGS sequence"/>
</dbReference>
<gene>
    <name evidence="5" type="ORF">MONAX_5E042238</name>
</gene>
<dbReference type="Gene3D" id="2.30.29.30">
    <property type="entry name" value="Pleckstrin-homology domain (PH domain)/Phosphotyrosine-binding domain (PTB)"/>
    <property type="match status" value="1"/>
</dbReference>
<dbReference type="PROSITE" id="PS50219">
    <property type="entry name" value="CNH"/>
    <property type="match status" value="1"/>
</dbReference>
<proteinExistence type="predicted"/>
<evidence type="ECO:0000259" key="4">
    <source>
        <dbReference type="PROSITE" id="PS50219"/>
    </source>
</evidence>
<dbReference type="EMBL" id="CABDUW010003629">
    <property type="protein sequence ID" value="VTJ89546.1"/>
    <property type="molecule type" value="Genomic_DNA"/>
</dbReference>
<evidence type="ECO:0000313" key="6">
    <source>
        <dbReference type="Proteomes" id="UP000335636"/>
    </source>
</evidence>
<dbReference type="AlphaFoldDB" id="A0A5E4D6B9"/>
<dbReference type="InterPro" id="IPR050839">
    <property type="entry name" value="Rho-assoc_Ser/Thr_Kinase"/>
</dbReference>
<dbReference type="Gene3D" id="3.30.60.20">
    <property type="match status" value="1"/>
</dbReference>
<name>A0A5E4D6B9_MARMO</name>
<dbReference type="InterPro" id="IPR001180">
    <property type="entry name" value="CNH_dom"/>
</dbReference>
<dbReference type="PANTHER" id="PTHR22988">
    <property type="entry name" value="MYOTONIC DYSTROPHY S/T KINASE-RELATED"/>
    <property type="match status" value="1"/>
</dbReference>